<keyword evidence="2" id="KW-0732">Signal</keyword>
<feature type="region of interest" description="Disordered" evidence="1">
    <location>
        <begin position="28"/>
        <end position="65"/>
    </location>
</feature>
<dbReference type="PROSITE" id="PS51257">
    <property type="entry name" value="PROKAR_LIPOPROTEIN"/>
    <property type="match status" value="1"/>
</dbReference>
<organism evidence="3 4">
    <name type="scientific">Parapontixanthobacter aurantiacus</name>
    <dbReference type="NCBI Taxonomy" id="1463599"/>
    <lineage>
        <taxon>Bacteria</taxon>
        <taxon>Pseudomonadati</taxon>
        <taxon>Pseudomonadota</taxon>
        <taxon>Alphaproteobacteria</taxon>
        <taxon>Sphingomonadales</taxon>
        <taxon>Erythrobacteraceae</taxon>
        <taxon>Parapontixanthobacter</taxon>
    </lineage>
</organism>
<evidence type="ECO:0000256" key="1">
    <source>
        <dbReference type="SAM" id="MobiDB-lite"/>
    </source>
</evidence>
<dbReference type="EMBL" id="WTYW01000001">
    <property type="protein sequence ID" value="MXO85084.1"/>
    <property type="molecule type" value="Genomic_DNA"/>
</dbReference>
<protein>
    <recommendedName>
        <fullName evidence="5">Lipoprotein</fullName>
    </recommendedName>
</protein>
<comment type="caution">
    <text evidence="3">The sequence shown here is derived from an EMBL/GenBank/DDBJ whole genome shotgun (WGS) entry which is preliminary data.</text>
</comment>
<dbReference type="OrthoDB" id="7629232at2"/>
<reference evidence="3 4" key="1">
    <citation type="submission" date="2019-12" db="EMBL/GenBank/DDBJ databases">
        <title>Genomic-based taxomic classification of the family Erythrobacteraceae.</title>
        <authorList>
            <person name="Xu L."/>
        </authorList>
    </citation>
    <scope>NUCLEOTIDE SEQUENCE [LARGE SCALE GENOMIC DNA]</scope>
    <source>
        <strain evidence="3 4">MCCC 1A09962</strain>
    </source>
</reference>
<evidence type="ECO:0000313" key="4">
    <source>
        <dbReference type="Proteomes" id="UP000433104"/>
    </source>
</evidence>
<accession>A0A844ZC25</accession>
<keyword evidence="4" id="KW-1185">Reference proteome</keyword>
<gene>
    <name evidence="3" type="ORF">GRI38_03465</name>
</gene>
<evidence type="ECO:0008006" key="5">
    <source>
        <dbReference type="Google" id="ProtNLM"/>
    </source>
</evidence>
<feature type="compositionally biased region" description="Pro residues" evidence="1">
    <location>
        <begin position="28"/>
        <end position="53"/>
    </location>
</feature>
<evidence type="ECO:0000313" key="3">
    <source>
        <dbReference type="EMBL" id="MXO85084.1"/>
    </source>
</evidence>
<evidence type="ECO:0000256" key="2">
    <source>
        <dbReference type="SAM" id="SignalP"/>
    </source>
</evidence>
<feature type="signal peptide" evidence="2">
    <location>
        <begin position="1"/>
        <end position="20"/>
    </location>
</feature>
<sequence length="190" mass="20574">MKPIYLHLTGAIALSFTLAACIPSVPEEAPPPVSQPLPAPTPTPTPAPPPPVPQYENYLDAPQTPGDWSYGREEVGQTRRLYTFATFDTPQGETLLRLTCSPGGNVLIGRSVDGITTSQMVIKTETATKSFVAPPDPEGRKLKTAVVDPRDPILDAMAITKGRFAIEMDGYPSIYVPAWPEVSRVIEDCR</sequence>
<name>A0A844ZC25_9SPHN</name>
<dbReference type="RefSeq" id="WP_160681517.1">
    <property type="nucleotide sequence ID" value="NZ_WTYW01000001.1"/>
</dbReference>
<dbReference type="Proteomes" id="UP000433104">
    <property type="component" value="Unassembled WGS sequence"/>
</dbReference>
<proteinExistence type="predicted"/>
<dbReference type="AlphaFoldDB" id="A0A844ZC25"/>
<feature type="chain" id="PRO_5032761770" description="Lipoprotein" evidence="2">
    <location>
        <begin position="21"/>
        <end position="190"/>
    </location>
</feature>